<dbReference type="GO" id="GO:0000045">
    <property type="term" value="P:autophagosome assembly"/>
    <property type="evidence" value="ECO:0007669"/>
    <property type="project" value="TreeGrafter"/>
</dbReference>
<evidence type="ECO:0000256" key="2">
    <source>
        <dbReference type="ARBA" id="ARBA00021099"/>
    </source>
</evidence>
<evidence type="ECO:0000256" key="5">
    <source>
        <dbReference type="ARBA" id="ARBA00022927"/>
    </source>
</evidence>
<dbReference type="GO" id="GO:0061651">
    <property type="term" value="F:Atg12 conjugating enzyme activity"/>
    <property type="evidence" value="ECO:0007669"/>
    <property type="project" value="TreeGrafter"/>
</dbReference>
<dbReference type="Gene3D" id="3.30.1460.50">
    <property type="match status" value="1"/>
</dbReference>
<gene>
    <name evidence="8" type="ORF">D9619_000431</name>
</gene>
<evidence type="ECO:0000256" key="1">
    <source>
        <dbReference type="ARBA" id="ARBA00005696"/>
    </source>
</evidence>
<comment type="caution">
    <text evidence="8">The sequence shown here is derived from an EMBL/GenBank/DDBJ whole genome shotgun (WGS) entry which is preliminary data.</text>
</comment>
<dbReference type="Pfam" id="PF03987">
    <property type="entry name" value="Autophagy_act_C"/>
    <property type="match status" value="1"/>
</dbReference>
<dbReference type="GO" id="GO:0005829">
    <property type="term" value="C:cytosol"/>
    <property type="evidence" value="ECO:0007669"/>
    <property type="project" value="TreeGrafter"/>
</dbReference>
<evidence type="ECO:0000256" key="6">
    <source>
        <dbReference type="ARBA" id="ARBA00023006"/>
    </source>
</evidence>
<comment type="similarity">
    <text evidence="1">Belongs to the ATG10 family.</text>
</comment>
<accession>A0A8H5BFG6</accession>
<evidence type="ECO:0000313" key="9">
    <source>
        <dbReference type="Proteomes" id="UP000567179"/>
    </source>
</evidence>
<dbReference type="InterPro" id="IPR007135">
    <property type="entry name" value="Atg3/Atg10"/>
</dbReference>
<organism evidence="8 9">
    <name type="scientific">Psilocybe cf. subviscida</name>
    <dbReference type="NCBI Taxonomy" id="2480587"/>
    <lineage>
        <taxon>Eukaryota</taxon>
        <taxon>Fungi</taxon>
        <taxon>Dikarya</taxon>
        <taxon>Basidiomycota</taxon>
        <taxon>Agaricomycotina</taxon>
        <taxon>Agaricomycetes</taxon>
        <taxon>Agaricomycetidae</taxon>
        <taxon>Agaricales</taxon>
        <taxon>Agaricineae</taxon>
        <taxon>Strophariaceae</taxon>
        <taxon>Psilocybe</taxon>
    </lineage>
</organism>
<evidence type="ECO:0000256" key="7">
    <source>
        <dbReference type="ARBA" id="ARBA00029833"/>
    </source>
</evidence>
<reference evidence="8 9" key="1">
    <citation type="journal article" date="2020" name="ISME J.">
        <title>Uncovering the hidden diversity of litter-decomposition mechanisms in mushroom-forming fungi.</title>
        <authorList>
            <person name="Floudas D."/>
            <person name="Bentzer J."/>
            <person name="Ahren D."/>
            <person name="Johansson T."/>
            <person name="Persson P."/>
            <person name="Tunlid A."/>
        </authorList>
    </citation>
    <scope>NUCLEOTIDE SEQUENCE [LARGE SCALE GENOMIC DNA]</scope>
    <source>
        <strain evidence="8 9">CBS 101986</strain>
    </source>
</reference>
<dbReference type="EMBL" id="JAACJJ010000028">
    <property type="protein sequence ID" value="KAF5321202.1"/>
    <property type="molecule type" value="Genomic_DNA"/>
</dbReference>
<dbReference type="AlphaFoldDB" id="A0A8H5BFG6"/>
<evidence type="ECO:0000256" key="4">
    <source>
        <dbReference type="ARBA" id="ARBA00022786"/>
    </source>
</evidence>
<evidence type="ECO:0000256" key="3">
    <source>
        <dbReference type="ARBA" id="ARBA00022679"/>
    </source>
</evidence>
<proteinExistence type="inferred from homology"/>
<dbReference type="PANTHER" id="PTHR14957">
    <property type="entry name" value="UBIQUITIN-LIKE-CONJUGATING ENZYME ATG10"/>
    <property type="match status" value="1"/>
</dbReference>
<dbReference type="GO" id="GO:0032446">
    <property type="term" value="P:protein modification by small protein conjugation"/>
    <property type="evidence" value="ECO:0007669"/>
    <property type="project" value="TreeGrafter"/>
</dbReference>
<dbReference type="GO" id="GO:0000422">
    <property type="term" value="P:autophagy of mitochondrion"/>
    <property type="evidence" value="ECO:0007669"/>
    <property type="project" value="TreeGrafter"/>
</dbReference>
<keyword evidence="3" id="KW-0808">Transferase</keyword>
<dbReference type="Proteomes" id="UP000567179">
    <property type="component" value="Unassembled WGS sequence"/>
</dbReference>
<keyword evidence="5" id="KW-0813">Transport</keyword>
<dbReference type="PANTHER" id="PTHR14957:SF1">
    <property type="entry name" value="UBIQUITIN-LIKE-CONJUGATING ENZYME ATG10"/>
    <property type="match status" value="1"/>
</dbReference>
<keyword evidence="4" id="KW-0833">Ubl conjugation pathway</keyword>
<keyword evidence="6" id="KW-0072">Autophagy</keyword>
<sequence length="202" mass="22475">MLSRIQFESAAKAFGRRHPCWTWVDGHRAGYGYLTRSTNHSCNLSIGVADSDWILLETEEVENDPATAVPNAPQANLAVVEYISFSASFSVPAFYFTVHDTTGSPSSLTDILRSSLFKTKPPQNAQTTGFAVTLPSSPFPLLSQGEHPTLGTPCWYFHPCESANAVGEFMAEEERADWTEEERDVRWLELWLMVVGSVLRVD</sequence>
<keyword evidence="5" id="KW-0653">Protein transport</keyword>
<evidence type="ECO:0000313" key="8">
    <source>
        <dbReference type="EMBL" id="KAF5321202.1"/>
    </source>
</evidence>
<name>A0A8H5BFG6_9AGAR</name>
<dbReference type="OrthoDB" id="4089664at2759"/>
<keyword evidence="9" id="KW-1185">Reference proteome</keyword>
<dbReference type="GO" id="GO:0015031">
    <property type="term" value="P:protein transport"/>
    <property type="evidence" value="ECO:0007669"/>
    <property type="project" value="UniProtKB-KW"/>
</dbReference>
<protein>
    <recommendedName>
        <fullName evidence="2">Ubiquitin-like-conjugating enzyme ATG10</fullName>
    </recommendedName>
    <alternativeName>
        <fullName evidence="7">Autophagy-related protein 10</fullName>
    </alternativeName>
</protein>